<protein>
    <submittedName>
        <fullName evidence="2">Uncharacterized protein</fullName>
    </submittedName>
</protein>
<dbReference type="AlphaFoldDB" id="A0A345T3S1"/>
<name>A0A345T3S1_9ACTN</name>
<dbReference type="EMBL" id="CP031264">
    <property type="protein sequence ID" value="AXI80626.1"/>
    <property type="molecule type" value="Genomic_DNA"/>
</dbReference>
<dbReference type="Proteomes" id="UP000249340">
    <property type="component" value="Chromosome"/>
</dbReference>
<keyword evidence="1" id="KW-0812">Transmembrane</keyword>
<feature type="transmembrane region" description="Helical" evidence="1">
    <location>
        <begin position="6"/>
        <end position="28"/>
    </location>
</feature>
<accession>A0A345T3S1</accession>
<evidence type="ECO:0000313" key="2">
    <source>
        <dbReference type="EMBL" id="AXI80626.1"/>
    </source>
</evidence>
<dbReference type="KEGG" id="stri:C7M71_027805"/>
<evidence type="ECO:0000256" key="1">
    <source>
        <dbReference type="SAM" id="Phobius"/>
    </source>
</evidence>
<dbReference type="RefSeq" id="WP_114914616.1">
    <property type="nucleotide sequence ID" value="NZ_CP031264.1"/>
</dbReference>
<reference evidence="3" key="1">
    <citation type="submission" date="2018-07" db="EMBL/GenBank/DDBJ databases">
        <title>Streptacidiphilus bronchialis DSM 106435 chromosome.</title>
        <authorList>
            <person name="Batra D."/>
            <person name="Gulvik C.A."/>
        </authorList>
    </citation>
    <scope>NUCLEOTIDE SEQUENCE [LARGE SCALE GENOMIC DNA]</scope>
    <source>
        <strain evidence="3">DSM 106435</strain>
    </source>
</reference>
<keyword evidence="1" id="KW-0472">Membrane</keyword>
<evidence type="ECO:0000313" key="3">
    <source>
        <dbReference type="Proteomes" id="UP000249340"/>
    </source>
</evidence>
<proteinExistence type="predicted"/>
<gene>
    <name evidence="2" type="ORF">C7M71_027805</name>
</gene>
<keyword evidence="3" id="KW-1185">Reference proteome</keyword>
<sequence length="81" mass="8289">MPWMIVGATGLATAGLLVLGWLGLRVWLDVRSLAREVDTASRALARSATRLEAAAAPLADALAATATGAGRAPSPDRAPPR</sequence>
<keyword evidence="1" id="KW-1133">Transmembrane helix</keyword>
<organism evidence="2 3">
    <name type="scientific">Peterkaempfera bronchialis</name>
    <dbReference type="NCBI Taxonomy" id="2126346"/>
    <lineage>
        <taxon>Bacteria</taxon>
        <taxon>Bacillati</taxon>
        <taxon>Actinomycetota</taxon>
        <taxon>Actinomycetes</taxon>
        <taxon>Kitasatosporales</taxon>
        <taxon>Streptomycetaceae</taxon>
        <taxon>Peterkaempfera</taxon>
    </lineage>
</organism>